<dbReference type="PANTHER" id="PTHR34107:SF4">
    <property type="entry name" value="SLL1222 PROTEIN"/>
    <property type="match status" value="1"/>
</dbReference>
<name>A0ABS5DJ74_9PSEU</name>
<sequence length="193" mass="21316">MSVMAETTGPHGIVQGRPFTVYDLKMMPDDGHRYELLDGALLVTPAPGYKHQKVVLRLGALLDAACPDELDVLPAPFAVRPSVTVELQPDLLVARDEDLTEAYLPTAPVLAVEVLSPSTKLHDLNSKKAFYERLGVPSYWVIDPLEPRLTVFELDDGEYRTLGKFTGPEAFDAASPFPVRVVPSELIGRRRFC</sequence>
<evidence type="ECO:0000259" key="1">
    <source>
        <dbReference type="Pfam" id="PF05685"/>
    </source>
</evidence>
<dbReference type="GO" id="GO:0004519">
    <property type="term" value="F:endonuclease activity"/>
    <property type="evidence" value="ECO:0007669"/>
    <property type="project" value="UniProtKB-KW"/>
</dbReference>
<comment type="caution">
    <text evidence="2">The sequence shown here is derived from an EMBL/GenBank/DDBJ whole genome shotgun (WGS) entry which is preliminary data.</text>
</comment>
<dbReference type="InterPro" id="IPR012296">
    <property type="entry name" value="Nuclease_put_TT1808"/>
</dbReference>
<feature type="domain" description="Putative restriction endonuclease" evidence="1">
    <location>
        <begin position="27"/>
        <end position="178"/>
    </location>
</feature>
<protein>
    <submittedName>
        <fullName evidence="2">Uma2 family endonuclease</fullName>
    </submittedName>
</protein>
<dbReference type="Gene3D" id="3.90.1570.10">
    <property type="entry name" value="tt1808, chain A"/>
    <property type="match status" value="1"/>
</dbReference>
<dbReference type="InterPro" id="IPR011335">
    <property type="entry name" value="Restrct_endonuc-II-like"/>
</dbReference>
<proteinExistence type="predicted"/>
<keyword evidence="2" id="KW-0378">Hydrolase</keyword>
<evidence type="ECO:0000313" key="3">
    <source>
        <dbReference type="Proteomes" id="UP000674084"/>
    </source>
</evidence>
<keyword evidence="2" id="KW-0540">Nuclease</keyword>
<organism evidence="2 3">
    <name type="scientific">Saccharopolyspora endophytica</name>
    <dbReference type="NCBI Taxonomy" id="543886"/>
    <lineage>
        <taxon>Bacteria</taxon>
        <taxon>Bacillati</taxon>
        <taxon>Actinomycetota</taxon>
        <taxon>Actinomycetes</taxon>
        <taxon>Pseudonocardiales</taxon>
        <taxon>Pseudonocardiaceae</taxon>
        <taxon>Saccharopolyspora</taxon>
    </lineage>
</organism>
<accession>A0ABS5DJ74</accession>
<evidence type="ECO:0000313" key="2">
    <source>
        <dbReference type="EMBL" id="MBQ0926152.1"/>
    </source>
</evidence>
<keyword evidence="3" id="KW-1185">Reference proteome</keyword>
<dbReference type="Proteomes" id="UP000674084">
    <property type="component" value="Unassembled WGS sequence"/>
</dbReference>
<dbReference type="EMBL" id="JAGPXE010000008">
    <property type="protein sequence ID" value="MBQ0926152.1"/>
    <property type="molecule type" value="Genomic_DNA"/>
</dbReference>
<dbReference type="CDD" id="cd06260">
    <property type="entry name" value="DUF820-like"/>
    <property type="match status" value="1"/>
</dbReference>
<dbReference type="Pfam" id="PF05685">
    <property type="entry name" value="Uma2"/>
    <property type="match status" value="1"/>
</dbReference>
<dbReference type="InterPro" id="IPR008538">
    <property type="entry name" value="Uma2"/>
</dbReference>
<dbReference type="PANTHER" id="PTHR34107">
    <property type="entry name" value="SLL0198 PROTEIN-RELATED"/>
    <property type="match status" value="1"/>
</dbReference>
<keyword evidence="2" id="KW-0255">Endonuclease</keyword>
<dbReference type="SUPFAM" id="SSF52980">
    <property type="entry name" value="Restriction endonuclease-like"/>
    <property type="match status" value="1"/>
</dbReference>
<reference evidence="2 3" key="1">
    <citation type="submission" date="2021-04" db="EMBL/GenBank/DDBJ databases">
        <title>Whole-genome sequencing of Saccharopolyspora endophytica KCTC 19397.</title>
        <authorList>
            <person name="Ay H."/>
            <person name="Saygin H."/>
            <person name="Sahin N."/>
        </authorList>
    </citation>
    <scope>NUCLEOTIDE SEQUENCE [LARGE SCALE GENOMIC DNA]</scope>
    <source>
        <strain evidence="2 3">KCTC 19397</strain>
    </source>
</reference>
<gene>
    <name evidence="2" type="ORF">KBO27_19565</name>
</gene>